<dbReference type="AlphaFoldDB" id="A0A972J9J8"/>
<evidence type="ECO:0000313" key="1">
    <source>
        <dbReference type="EMBL" id="NMG04596.1"/>
    </source>
</evidence>
<sequence>MLVLTVRRLVTGLRLCLLAAALIHSVAVSAEGLRLDLARLEHPLVTLEGVSLSVADEAQPARLRIARAEFGGFVLHALDLACSRLELADGWVRCRGGRLELPGLLERARVDLEFDVARNRLQIRLQTPEGESLALGLLPDGSFRADLSQTSVARLSALLPLLSEYAPQGRISGSAVGRAATESTLVTFDLRLSDGGFVAGGGLNAAEGIGLRLAGRLARDQAGWQWSMGVDWTAGEAYVHPLYLESGLKADLSGRFDGKRLSLDGAKLEIDGVRAIELRASLEVDPLRVVSGALAIADADLSVIGSRYLMPLVAPALSDRIQFEGLVSAGGRYESGDLMAVDVSFSDVSVSLDDGLFGIGPVNGVVPWRAFESGLARLDVGAANWESLSLDAFRVEAHVHDNAVDFESVSVPVLDGRLVVSDLSLERRADGWYGQGGAFIEPLSLESLTRAVGMPVMSGVLSAALPALVVQPGSLSLDGTLVISIFGGYVRVSRLELREPLGVAAYLTADLEARNLDLGKITDTFAFGNVTGFIDADVLGLELVRWRPVAFDATVRSSPGRYARRISQRAVQNIGALGGGGAVMALQRGFLGFFESFGYRELGLSCRLSEGVCLMGGIAGDSAGPNDGFVIVRGGGVPSLNVIGYNRRVDWQELLARLQGAIASNTGPVIE</sequence>
<evidence type="ECO:0008006" key="3">
    <source>
        <dbReference type="Google" id="ProtNLM"/>
    </source>
</evidence>
<accession>A0A972J9J8</accession>
<dbReference type="Proteomes" id="UP000599523">
    <property type="component" value="Unassembled WGS sequence"/>
</dbReference>
<dbReference type="EMBL" id="WTVM01000136">
    <property type="protein sequence ID" value="NMG04596.1"/>
    <property type="molecule type" value="Genomic_DNA"/>
</dbReference>
<evidence type="ECO:0000313" key="2">
    <source>
        <dbReference type="Proteomes" id="UP000599523"/>
    </source>
</evidence>
<keyword evidence="2" id="KW-1185">Reference proteome</keyword>
<reference evidence="1" key="1">
    <citation type="submission" date="2019-12" db="EMBL/GenBank/DDBJ databases">
        <title>Comparative genomics gives insights into the taxonomy of the Azoarcus-Aromatoleum group and reveals separate origins of nif in the plant-associated Azoarcus and non-plant-associated Aromatoleum sub-groups.</title>
        <authorList>
            <person name="Lafos M."/>
            <person name="Maluk M."/>
            <person name="Batista M."/>
            <person name="Junghare M."/>
            <person name="Carmona M."/>
            <person name="Faoro H."/>
            <person name="Cruz L.M."/>
            <person name="Battistoni F."/>
            <person name="De Souza E."/>
            <person name="Pedrosa F."/>
            <person name="Chen W.-M."/>
            <person name="Poole P.S."/>
            <person name="Dixon R.A."/>
            <person name="James E.K."/>
        </authorList>
    </citation>
    <scope>NUCLEOTIDE SEQUENCE</scope>
    <source>
        <strain evidence="1">NSC3</strain>
    </source>
</reference>
<organism evidence="1 2">
    <name type="scientific">Azoarcus taiwanensis</name>
    <dbReference type="NCBI Taxonomy" id="666964"/>
    <lineage>
        <taxon>Bacteria</taxon>
        <taxon>Pseudomonadati</taxon>
        <taxon>Pseudomonadota</taxon>
        <taxon>Betaproteobacteria</taxon>
        <taxon>Rhodocyclales</taxon>
        <taxon>Zoogloeaceae</taxon>
        <taxon>Azoarcus</taxon>
    </lineage>
</organism>
<proteinExistence type="predicted"/>
<gene>
    <name evidence="1" type="ORF">GPA21_16710</name>
</gene>
<name>A0A972J9J8_9RHOO</name>
<comment type="caution">
    <text evidence="1">The sequence shown here is derived from an EMBL/GenBank/DDBJ whole genome shotgun (WGS) entry which is preliminary data.</text>
</comment>
<protein>
    <recommendedName>
        <fullName evidence="3">Dicarboxylate transport domain-containing protein</fullName>
    </recommendedName>
</protein>
<dbReference type="RefSeq" id="WP_168989251.1">
    <property type="nucleotide sequence ID" value="NZ_CAWPHM010000040.1"/>
</dbReference>